<dbReference type="Pfam" id="PF07690">
    <property type="entry name" value="MFS_1"/>
    <property type="match status" value="2"/>
</dbReference>
<feature type="transmembrane region" description="Helical" evidence="5">
    <location>
        <begin position="21"/>
        <end position="39"/>
    </location>
</feature>
<dbReference type="OrthoDB" id="9772882at2"/>
<dbReference type="STRING" id="671072.PL9214290883"/>
<evidence type="ECO:0000313" key="8">
    <source>
        <dbReference type="Proteomes" id="UP000184315"/>
    </source>
</evidence>
<dbReference type="InterPro" id="IPR036259">
    <property type="entry name" value="MFS_trans_sf"/>
</dbReference>
<dbReference type="Gene3D" id="1.20.1250.20">
    <property type="entry name" value="MFS general substrate transporter like domains"/>
    <property type="match status" value="2"/>
</dbReference>
<evidence type="ECO:0000256" key="3">
    <source>
        <dbReference type="ARBA" id="ARBA00022989"/>
    </source>
</evidence>
<feature type="transmembrane region" description="Helical" evidence="5">
    <location>
        <begin position="390"/>
        <end position="416"/>
    </location>
</feature>
<dbReference type="InterPro" id="IPR020846">
    <property type="entry name" value="MFS_dom"/>
</dbReference>
<sequence>MEQLLGKLTKTDIRRSLRASTVDGVFAAIFTNATGGVLLTKFMLDLEANTLQIGLLSAIPMIVNLAQPLGAFLADKATSRYRYCRLVYGTSRILWLILGLAIFIISPFDPFSHQTLLYLTLAIIAITSILGALGGSAWMSWMAILVPKKLRGRYFGLRNSVSSLSNLISVPIMGIMISYYPLGPIRGYGVIVLFGVIMGLMSLACQYFMADVNPQLQHPIETLSSTIFPLKSEPISNSSDFLLQFKLFSKINTLIRQNSNFFIFLIYYDLWMFAVNLSLPFFSVYLLQGLKLDVSLVTLYASLQAGIYMLVLPRWGRLADRIGNRPLLLLIGMIVSTIPLLWIEAHHNSFSIWVLLPFLYLFMGGTWAALDLCNQNLQMALVPLRNQASYFAFTSASTGISSALGTTTGGILAQFVCKNPENLLVLFALSSVLMLTALLPLTLTQEPGGQSAKHLLQKFGNVLRINRTITLKNKPAA</sequence>
<dbReference type="GO" id="GO:0005886">
    <property type="term" value="C:plasma membrane"/>
    <property type="evidence" value="ECO:0007669"/>
    <property type="project" value="UniProtKB-SubCell"/>
</dbReference>
<dbReference type="Proteomes" id="UP000184315">
    <property type="component" value="Unassembled WGS sequence"/>
</dbReference>
<dbReference type="InterPro" id="IPR052528">
    <property type="entry name" value="Sugar_transport-like"/>
</dbReference>
<accession>A0A1J1LHC8</accession>
<feature type="transmembrane region" description="Helical" evidence="5">
    <location>
        <begin position="51"/>
        <end position="74"/>
    </location>
</feature>
<reference evidence="8" key="1">
    <citation type="submission" date="2015-10" db="EMBL/GenBank/DDBJ databases">
        <authorList>
            <person name="Regsiter A."/>
            <person name="william w."/>
        </authorList>
    </citation>
    <scope>NUCLEOTIDE SEQUENCE [LARGE SCALE GENOMIC DNA]</scope>
</reference>
<feature type="transmembrane region" description="Helical" evidence="5">
    <location>
        <begin position="422"/>
        <end position="443"/>
    </location>
</feature>
<feature type="transmembrane region" description="Helical" evidence="5">
    <location>
        <begin position="327"/>
        <end position="344"/>
    </location>
</feature>
<feature type="transmembrane region" description="Helical" evidence="5">
    <location>
        <begin position="164"/>
        <end position="182"/>
    </location>
</feature>
<keyword evidence="3 5" id="KW-1133">Transmembrane helix</keyword>
<keyword evidence="4 5" id="KW-0472">Membrane</keyword>
<dbReference type="PANTHER" id="PTHR23526">
    <property type="entry name" value="INTEGRAL MEMBRANE TRANSPORT PROTEIN-RELATED"/>
    <property type="match status" value="1"/>
</dbReference>
<protein>
    <submittedName>
        <fullName evidence="7">MFS transporter</fullName>
    </submittedName>
</protein>
<feature type="domain" description="Major facilitator superfamily (MFS) profile" evidence="6">
    <location>
        <begin position="16"/>
        <end position="448"/>
    </location>
</feature>
<dbReference type="RefSeq" id="WP_072718167.1">
    <property type="nucleotide sequence ID" value="NZ_LN889782.1"/>
</dbReference>
<keyword evidence="8" id="KW-1185">Reference proteome</keyword>
<gene>
    <name evidence="7" type="ORF">PL9214290883</name>
</gene>
<keyword evidence="2 5" id="KW-0812">Transmembrane</keyword>
<feature type="transmembrane region" description="Helical" evidence="5">
    <location>
        <begin position="294"/>
        <end position="315"/>
    </location>
</feature>
<feature type="transmembrane region" description="Helical" evidence="5">
    <location>
        <begin position="350"/>
        <end position="370"/>
    </location>
</feature>
<dbReference type="EMBL" id="CZDF01000132">
    <property type="protein sequence ID" value="CUR31292.1"/>
    <property type="molecule type" value="Genomic_DNA"/>
</dbReference>
<dbReference type="PANTHER" id="PTHR23526:SF2">
    <property type="entry name" value="MAJOR FACILITATOR SUPERFAMILY (MFS) PROFILE DOMAIN-CONTAINING PROTEIN"/>
    <property type="match status" value="1"/>
</dbReference>
<evidence type="ECO:0000256" key="2">
    <source>
        <dbReference type="ARBA" id="ARBA00022692"/>
    </source>
</evidence>
<feature type="transmembrane region" description="Helical" evidence="5">
    <location>
        <begin position="261"/>
        <end position="282"/>
    </location>
</feature>
<name>A0A1J1LHC8_9CYAN</name>
<organism evidence="7 8">
    <name type="scientific">Planktothrix tepida PCC 9214</name>
    <dbReference type="NCBI Taxonomy" id="671072"/>
    <lineage>
        <taxon>Bacteria</taxon>
        <taxon>Bacillati</taxon>
        <taxon>Cyanobacteriota</taxon>
        <taxon>Cyanophyceae</taxon>
        <taxon>Oscillatoriophycideae</taxon>
        <taxon>Oscillatoriales</taxon>
        <taxon>Microcoleaceae</taxon>
        <taxon>Planktothrix</taxon>
    </lineage>
</organism>
<evidence type="ECO:0000313" key="7">
    <source>
        <dbReference type="EMBL" id="CUR31292.1"/>
    </source>
</evidence>
<dbReference type="GO" id="GO:0022857">
    <property type="term" value="F:transmembrane transporter activity"/>
    <property type="evidence" value="ECO:0007669"/>
    <property type="project" value="InterPro"/>
</dbReference>
<proteinExistence type="predicted"/>
<dbReference type="SUPFAM" id="SSF103473">
    <property type="entry name" value="MFS general substrate transporter"/>
    <property type="match status" value="1"/>
</dbReference>
<feature type="transmembrane region" description="Helical" evidence="5">
    <location>
        <begin position="117"/>
        <end position="144"/>
    </location>
</feature>
<comment type="subcellular location">
    <subcellularLocation>
        <location evidence="1">Cell membrane</location>
        <topology evidence="1">Multi-pass membrane protein</topology>
    </subcellularLocation>
</comment>
<dbReference type="AlphaFoldDB" id="A0A1J1LHC8"/>
<evidence type="ECO:0000256" key="5">
    <source>
        <dbReference type="SAM" id="Phobius"/>
    </source>
</evidence>
<dbReference type="PROSITE" id="PS50850">
    <property type="entry name" value="MFS"/>
    <property type="match status" value="1"/>
</dbReference>
<evidence type="ECO:0000256" key="4">
    <source>
        <dbReference type="ARBA" id="ARBA00023136"/>
    </source>
</evidence>
<feature type="transmembrane region" description="Helical" evidence="5">
    <location>
        <begin position="86"/>
        <end position="105"/>
    </location>
</feature>
<evidence type="ECO:0000259" key="6">
    <source>
        <dbReference type="PROSITE" id="PS50850"/>
    </source>
</evidence>
<evidence type="ECO:0000256" key="1">
    <source>
        <dbReference type="ARBA" id="ARBA00004651"/>
    </source>
</evidence>
<feature type="transmembrane region" description="Helical" evidence="5">
    <location>
        <begin position="188"/>
        <end position="209"/>
    </location>
</feature>
<dbReference type="InterPro" id="IPR011701">
    <property type="entry name" value="MFS"/>
</dbReference>